<name>A0A0F9HS01_9ZZZZ</name>
<gene>
    <name evidence="1" type="ORF">LCGC14_1748310</name>
</gene>
<evidence type="ECO:0000313" key="1">
    <source>
        <dbReference type="EMBL" id="KKM06002.1"/>
    </source>
</evidence>
<dbReference type="AlphaFoldDB" id="A0A0F9HS01"/>
<proteinExistence type="predicted"/>
<organism evidence="1">
    <name type="scientific">marine sediment metagenome</name>
    <dbReference type="NCBI Taxonomy" id="412755"/>
    <lineage>
        <taxon>unclassified sequences</taxon>
        <taxon>metagenomes</taxon>
        <taxon>ecological metagenomes</taxon>
    </lineage>
</organism>
<sequence>VKLGRNQLSDKTRNQLDCLDAVVSPYGDSMCIKDLSEIIDAVKAECGEDAEVSVHVDDYFGNHTDIVWFRSETDEEWEKRLEANKKRIKTAAAARKAAKKQKEIDERAELVRLRERYPEEG</sequence>
<feature type="non-terminal residue" evidence="1">
    <location>
        <position position="1"/>
    </location>
</feature>
<accession>A0A0F9HS01</accession>
<dbReference type="EMBL" id="LAZR01016091">
    <property type="protein sequence ID" value="KKM06002.1"/>
    <property type="molecule type" value="Genomic_DNA"/>
</dbReference>
<reference evidence="1" key="1">
    <citation type="journal article" date="2015" name="Nature">
        <title>Complex archaea that bridge the gap between prokaryotes and eukaryotes.</title>
        <authorList>
            <person name="Spang A."/>
            <person name="Saw J.H."/>
            <person name="Jorgensen S.L."/>
            <person name="Zaremba-Niedzwiedzka K."/>
            <person name="Martijn J."/>
            <person name="Lind A.E."/>
            <person name="van Eijk R."/>
            <person name="Schleper C."/>
            <person name="Guy L."/>
            <person name="Ettema T.J."/>
        </authorList>
    </citation>
    <scope>NUCLEOTIDE SEQUENCE</scope>
</reference>
<protein>
    <submittedName>
        <fullName evidence="1">Uncharacterized protein</fullName>
    </submittedName>
</protein>
<comment type="caution">
    <text evidence="1">The sequence shown here is derived from an EMBL/GenBank/DDBJ whole genome shotgun (WGS) entry which is preliminary data.</text>
</comment>